<name>A0AA94I0M0_ANAPI</name>
<comment type="caution">
    <text evidence="1">The sequence shown here is derived from an EMBL/GenBank/DDBJ whole genome shotgun (WGS) entry which is preliminary data.</text>
</comment>
<gene>
    <name evidence="1" type="ORF">SAMN02745151_02821</name>
</gene>
<dbReference type="Proteomes" id="UP000184204">
    <property type="component" value="Unassembled WGS sequence"/>
</dbReference>
<feature type="non-terminal residue" evidence="1">
    <location>
        <position position="1"/>
    </location>
</feature>
<dbReference type="AlphaFoldDB" id="A0AA94I0M0"/>
<sequence length="421" mass="42391">SPNTGVAQNFTSPVTYTVTAADSSTQQYTVTVTKAANPAKAITAFNFNGLTPAVTGTVNEGAKTIALTVPYGTDVTALVPSITHTGASVSPNTGVAHDFTSPVTYTVTAADNSTQAYTVTVTAAQNTAKAITAFTFNGLTPAVTGTVNEGAKTIALTVPYGTNVTALVPSITHTGASVSPNTGVAQNFTSPVTYTVTAADSSTQQYMVTVTKAANPAKAITAFTFNGLTPAVTGIVNEGVKTIALSVPYGTDVTALVPSITHTGASVSPNAGVAHDFTSPVIYTVKAADNSTQTYTVTVTVAPSTAKAITAFDFNGLTPAVTGTVNEGAKTIALTVPYGTDVTALVPSITHTGASVSPNTGEAQNFTSPVTYTVKAADNSTQTYTVTVTAAPSTAKAITAFDFNGLTPAVTGTVNEGAKTI</sequence>
<proteinExistence type="predicted"/>
<dbReference type="EMBL" id="FQUA01000018">
    <property type="protein sequence ID" value="SHF11456.1"/>
    <property type="molecule type" value="Genomic_DNA"/>
</dbReference>
<dbReference type="Gene3D" id="2.60.40.2340">
    <property type="match status" value="5"/>
</dbReference>
<evidence type="ECO:0008006" key="3">
    <source>
        <dbReference type="Google" id="ProtNLM"/>
    </source>
</evidence>
<evidence type="ECO:0000313" key="1">
    <source>
        <dbReference type="EMBL" id="SHF11456.1"/>
    </source>
</evidence>
<reference evidence="2" key="1">
    <citation type="submission" date="2016-11" db="EMBL/GenBank/DDBJ databases">
        <authorList>
            <person name="Jaros S."/>
            <person name="Januszkiewicz K."/>
            <person name="Wedrychowicz H."/>
        </authorList>
    </citation>
    <scope>NUCLEOTIDE SEQUENCE [LARGE SCALE GENOMIC DNA]</scope>
    <source>
        <strain evidence="2">DSM 1682</strain>
    </source>
</reference>
<feature type="non-terminal residue" evidence="1">
    <location>
        <position position="421"/>
    </location>
</feature>
<accession>A0AA94I0M0</accession>
<evidence type="ECO:0000313" key="2">
    <source>
        <dbReference type="Proteomes" id="UP000184204"/>
    </source>
</evidence>
<protein>
    <recommendedName>
        <fullName evidence="3">DUF5018 domain-containing protein</fullName>
    </recommendedName>
</protein>
<organism evidence="1 2">
    <name type="scientific">Anaerotignum propionicum DSM 1682</name>
    <dbReference type="NCBI Taxonomy" id="991789"/>
    <lineage>
        <taxon>Bacteria</taxon>
        <taxon>Bacillati</taxon>
        <taxon>Bacillota</taxon>
        <taxon>Clostridia</taxon>
        <taxon>Lachnospirales</taxon>
        <taxon>Anaerotignaceae</taxon>
        <taxon>Anaerotignum</taxon>
    </lineage>
</organism>